<dbReference type="PANTHER" id="PTHR43876">
    <property type="entry name" value="UBIQUINONE BIOSYNTHESIS MONOOXYGENASE COQ6, MITOCHONDRIAL"/>
    <property type="match status" value="1"/>
</dbReference>
<dbReference type="InterPro" id="IPR018168">
    <property type="entry name" value="Ubi_Hdrlase_CS"/>
</dbReference>
<dbReference type="AlphaFoldDB" id="A0AAU9KMM7"/>
<evidence type="ECO:0000313" key="9">
    <source>
        <dbReference type="Proteomes" id="UP001160483"/>
    </source>
</evidence>
<keyword evidence="6" id="KW-0503">Monooxygenase</keyword>
<dbReference type="GO" id="GO:0005739">
    <property type="term" value="C:mitochondrion"/>
    <property type="evidence" value="ECO:0007669"/>
    <property type="project" value="TreeGrafter"/>
</dbReference>
<protein>
    <recommendedName>
        <fullName evidence="7">FAD-binding domain-containing protein</fullName>
    </recommendedName>
</protein>
<dbReference type="InterPro" id="IPR051205">
    <property type="entry name" value="UbiH/COQ6_monooxygenase"/>
</dbReference>
<reference evidence="8" key="1">
    <citation type="submission" date="2021-11" db="EMBL/GenBank/DDBJ databases">
        <authorList>
            <person name="Islam A."/>
            <person name="Islam S."/>
            <person name="Flora M.S."/>
            <person name="Rahman M."/>
            <person name="Ziaur R.M."/>
            <person name="Epstein J.H."/>
            <person name="Hassan M."/>
            <person name="Klassen M."/>
            <person name="Woodard K."/>
            <person name="Webb A."/>
            <person name="Webby R.J."/>
            <person name="El Zowalaty M.E."/>
        </authorList>
    </citation>
    <scope>NUCLEOTIDE SEQUENCE</scope>
    <source>
        <strain evidence="8">Pbs3</strain>
    </source>
</reference>
<dbReference type="InterPro" id="IPR007884">
    <property type="entry name" value="METL9"/>
</dbReference>
<evidence type="ECO:0000256" key="1">
    <source>
        <dbReference type="ARBA" id="ARBA00001974"/>
    </source>
</evidence>
<evidence type="ECO:0000259" key="7">
    <source>
        <dbReference type="Pfam" id="PF01494"/>
    </source>
</evidence>
<dbReference type="Proteomes" id="UP001160483">
    <property type="component" value="Unassembled WGS sequence"/>
</dbReference>
<dbReference type="GO" id="GO:0071949">
    <property type="term" value="F:FAD binding"/>
    <property type="evidence" value="ECO:0007669"/>
    <property type="project" value="InterPro"/>
</dbReference>
<keyword evidence="3" id="KW-0285">Flavoprotein</keyword>
<dbReference type="GO" id="GO:0004497">
    <property type="term" value="F:monooxygenase activity"/>
    <property type="evidence" value="ECO:0007669"/>
    <property type="project" value="UniProtKB-KW"/>
</dbReference>
<comment type="similarity">
    <text evidence="2">Belongs to the UbiH/COQ6 family.</text>
</comment>
<dbReference type="Gene3D" id="3.40.50.150">
    <property type="entry name" value="Vaccinia Virus protein VP39"/>
    <property type="match status" value="1"/>
</dbReference>
<evidence type="ECO:0000256" key="3">
    <source>
        <dbReference type="ARBA" id="ARBA00022630"/>
    </source>
</evidence>
<proteinExistence type="inferred from homology"/>
<evidence type="ECO:0000313" key="8">
    <source>
        <dbReference type="EMBL" id="CAH0474575.1"/>
    </source>
</evidence>
<dbReference type="NCBIfam" id="TIGR01988">
    <property type="entry name" value="Ubi-OHases"/>
    <property type="match status" value="1"/>
</dbReference>
<dbReference type="Pfam" id="PF05219">
    <property type="entry name" value="DREV"/>
    <property type="match status" value="1"/>
</dbReference>
<gene>
    <name evidence="8" type="ORF">PBS003_LOCUS1419</name>
</gene>
<comment type="cofactor">
    <cofactor evidence="1">
        <name>FAD</name>
        <dbReference type="ChEBI" id="CHEBI:57692"/>
    </cofactor>
</comment>
<dbReference type="SUPFAM" id="SSF53335">
    <property type="entry name" value="S-adenosyl-L-methionine-dependent methyltransferases"/>
    <property type="match status" value="1"/>
</dbReference>
<keyword evidence="5" id="KW-0560">Oxidoreductase</keyword>
<dbReference type="InterPro" id="IPR002938">
    <property type="entry name" value="FAD-bd"/>
</dbReference>
<feature type="domain" description="FAD-binding" evidence="7">
    <location>
        <begin position="769"/>
        <end position="856"/>
    </location>
</feature>
<dbReference type="PROSITE" id="PS01304">
    <property type="entry name" value="UBIH"/>
    <property type="match status" value="1"/>
</dbReference>
<keyword evidence="4" id="KW-0274">FAD</keyword>
<dbReference type="InterPro" id="IPR036188">
    <property type="entry name" value="FAD/NAD-bd_sf"/>
</dbReference>
<evidence type="ECO:0000256" key="6">
    <source>
        <dbReference type="ARBA" id="ARBA00023033"/>
    </source>
</evidence>
<dbReference type="FunFam" id="3.50.50.60:FF:000021">
    <property type="entry name" value="Ubiquinone biosynthesis monooxygenase COQ6"/>
    <property type="match status" value="1"/>
</dbReference>
<accession>A0AAU9KMM7</accession>
<dbReference type="GO" id="GO:0016705">
    <property type="term" value="F:oxidoreductase activity, acting on paired donors, with incorporation or reduction of molecular oxygen"/>
    <property type="evidence" value="ECO:0007669"/>
    <property type="project" value="InterPro"/>
</dbReference>
<evidence type="ECO:0000256" key="2">
    <source>
        <dbReference type="ARBA" id="ARBA00005349"/>
    </source>
</evidence>
<dbReference type="Gene3D" id="3.50.50.60">
    <property type="entry name" value="FAD/NAD(P)-binding domain"/>
    <property type="match status" value="2"/>
</dbReference>
<dbReference type="Pfam" id="PF01494">
    <property type="entry name" value="FAD_binding_3"/>
    <property type="match status" value="1"/>
</dbReference>
<evidence type="ECO:0000256" key="4">
    <source>
        <dbReference type="ARBA" id="ARBA00022827"/>
    </source>
</evidence>
<evidence type="ECO:0000256" key="5">
    <source>
        <dbReference type="ARBA" id="ARBA00023002"/>
    </source>
</evidence>
<dbReference type="InterPro" id="IPR010971">
    <property type="entry name" value="UbiH/COQ6"/>
</dbReference>
<organism evidence="8 9">
    <name type="scientific">Peronospora belbahrii</name>
    <dbReference type="NCBI Taxonomy" id="622444"/>
    <lineage>
        <taxon>Eukaryota</taxon>
        <taxon>Sar</taxon>
        <taxon>Stramenopiles</taxon>
        <taxon>Oomycota</taxon>
        <taxon>Peronosporomycetes</taxon>
        <taxon>Peronosporales</taxon>
        <taxon>Peronosporaceae</taxon>
        <taxon>Peronospora</taxon>
    </lineage>
</organism>
<dbReference type="GO" id="GO:0106370">
    <property type="term" value="F:protein-L-histidine N-pros-methyltransferase activity"/>
    <property type="evidence" value="ECO:0007669"/>
    <property type="project" value="InterPro"/>
</dbReference>
<dbReference type="SUPFAM" id="SSF51905">
    <property type="entry name" value="FAD/NAD(P)-binding domain"/>
    <property type="match status" value="1"/>
</dbReference>
<dbReference type="EMBL" id="CAKKTJ010000112">
    <property type="protein sequence ID" value="CAH0474575.1"/>
    <property type="molecule type" value="Genomic_DNA"/>
</dbReference>
<dbReference type="PANTHER" id="PTHR43876:SF7">
    <property type="entry name" value="UBIQUINONE BIOSYNTHESIS MONOOXYGENASE COQ6, MITOCHONDRIAL"/>
    <property type="match status" value="1"/>
</dbReference>
<sequence>MKTWVREATKRTHQPYCGPTLEYRVDTLLLDSALQSTFMQLDCDEETKAFLHTCTGGSLWDSLGSTLLGLFYSLTDANGILGRGQMFVLSHAQVQQLLSRKQAVAGGGGSLLDIGAGDGHVTASLASLVDEVTTTEASAPMVAHLNKRGYNSVQTCDLQHEFVQSRKPYNIISMLNVLDRADKPLTMLHEIREMLNPENGLFLLAVVLPFSAFVEVGTQRIAPTEKLPMQGGLCAQGASFEQKNMIQTGRKEDVESEILLGEEEDIVQTMTTDPATEQEELFHPALGKFVNVVHSGAVKKRVRFDLAEIVEFEPTMWTATVSSEGVPLGMSIDVRRRIKRPLEIYEIERVMQRIDRQEYMELGYLEAEERLDILENAGHSISMISHVERDTLRINRERWESNEYDLMYQYGLGEVPLIEDSGLEMMQQLDGDDIMHDMDAYDAINMRTYDDLSIDYASDCILGDDESSDENNELPYAIDSFDSPHSCDFLEMRTLPSDMSESSGHMLAAAIATSCAQSVSSKQLLETNGVWNLIDHGKSAVFKDMQVWDAMGDGFIRFDAKKVKNDVLGYVVEHSVLVRALHDRMNQLTTASNDSFTPLKLYCPAKVKHFQRPTSVCGISEIGLEDGQRMKADLVVAADGGNSIIRTLSALGTWGWDYDQQAIVATVKTDRVNETAWQRFYPTGPIALLPMRDGYSSVVWSCSAEMAKELTTLSPDEFVARLNDAYSAPPTTPVPPEFPGIPVLSDLVKGVHHAASTIMSAAALSDPFVAPPKIVATVGHRFAFPLKLKHATKYIKPGLALVGDSAHTIHPLAGQGLNLGLGDVQALSNLLVEGVKSGENFSSEYFLQQYEDERMKANITMQLAMDGFKRMFGPTPDALSVARNIGMGTLNAAEPLKNQIMKYAMGL</sequence>
<name>A0AAU9KMM7_9STRA</name>
<dbReference type="GO" id="GO:0006744">
    <property type="term" value="P:ubiquinone biosynthetic process"/>
    <property type="evidence" value="ECO:0007669"/>
    <property type="project" value="InterPro"/>
</dbReference>
<comment type="caution">
    <text evidence="8">The sequence shown here is derived from an EMBL/GenBank/DDBJ whole genome shotgun (WGS) entry which is preliminary data.</text>
</comment>
<dbReference type="InterPro" id="IPR029063">
    <property type="entry name" value="SAM-dependent_MTases_sf"/>
</dbReference>
<dbReference type="CDD" id="cd02440">
    <property type="entry name" value="AdoMet_MTases"/>
    <property type="match status" value="1"/>
</dbReference>